<dbReference type="RefSeq" id="WP_108640223.1">
    <property type="nucleotide sequence ID" value="NZ_QCYG01000003.1"/>
</dbReference>
<evidence type="ECO:0000256" key="2">
    <source>
        <dbReference type="SAM" id="SignalP"/>
    </source>
</evidence>
<dbReference type="OrthoDB" id="9813967at2"/>
<keyword evidence="2" id="KW-0732">Signal</keyword>
<keyword evidence="4" id="KW-1185">Reference proteome</keyword>
<dbReference type="Gene3D" id="2.40.50.100">
    <property type="match status" value="1"/>
</dbReference>
<comment type="similarity">
    <text evidence="1">Belongs to the membrane fusion protein (MFP) (TC 8.A.1) family.</text>
</comment>
<dbReference type="NCBIfam" id="TIGR01730">
    <property type="entry name" value="RND_mfp"/>
    <property type="match status" value="1"/>
</dbReference>
<sequence>MILPIRPASRPLAARLGIAALVATLALGLATAPVQAETPVAKLTEVTAGAGDLHRVFFGKVVARETVDLPFQVTGQVVTFPVEEGAEVPKGGLVAAMDLEPFELALEEADARAAAVGRTLDRYQQLVGSAVSESNLEDAETQVELAMIAQQNAERALRNATLHAPFDAIVARRLVPNYSTVSAGTPVVRLHDMSDLRIEIDVPETLFHRALQDPALTLTAEFPASDRIFPLEIREYNAETAEVGQTYRLTLGMEPPEDITILPGASAKVSARLTTGAGQIVLPASAIVIGNDDRPRVMLFEPAGAEVGTVRATPVEISPTDRGTVEVTAGLQPGQEVVAIGGAQLSDGAQVRRFTGFED</sequence>
<comment type="caution">
    <text evidence="3">The sequence shown here is derived from an EMBL/GenBank/DDBJ whole genome shotgun (WGS) entry which is preliminary data.</text>
</comment>
<dbReference type="PANTHER" id="PTHR30469">
    <property type="entry name" value="MULTIDRUG RESISTANCE PROTEIN MDTA"/>
    <property type="match status" value="1"/>
</dbReference>
<name>A0A2T7FZ03_9RHOB</name>
<dbReference type="AlphaFoldDB" id="A0A2T7FZ03"/>
<dbReference type="GO" id="GO:1990281">
    <property type="term" value="C:efflux pump complex"/>
    <property type="evidence" value="ECO:0007669"/>
    <property type="project" value="TreeGrafter"/>
</dbReference>
<feature type="signal peptide" evidence="2">
    <location>
        <begin position="1"/>
        <end position="36"/>
    </location>
</feature>
<evidence type="ECO:0000256" key="1">
    <source>
        <dbReference type="ARBA" id="ARBA00009477"/>
    </source>
</evidence>
<dbReference type="InterPro" id="IPR006143">
    <property type="entry name" value="RND_pump_MFP"/>
</dbReference>
<proteinExistence type="inferred from homology"/>
<dbReference type="Gene3D" id="2.40.30.170">
    <property type="match status" value="1"/>
</dbReference>
<evidence type="ECO:0000313" key="4">
    <source>
        <dbReference type="Proteomes" id="UP000244817"/>
    </source>
</evidence>
<organism evidence="3 4">
    <name type="scientific">Thalassorhabdomicrobium marinisediminis</name>
    <dbReference type="NCBI Taxonomy" id="2170577"/>
    <lineage>
        <taxon>Bacteria</taxon>
        <taxon>Pseudomonadati</taxon>
        <taxon>Pseudomonadota</taxon>
        <taxon>Alphaproteobacteria</taxon>
        <taxon>Rhodobacterales</taxon>
        <taxon>Paracoccaceae</taxon>
        <taxon>Thalassorhabdomicrobium</taxon>
    </lineage>
</organism>
<feature type="chain" id="PRO_5015631932" evidence="2">
    <location>
        <begin position="37"/>
        <end position="359"/>
    </location>
</feature>
<dbReference type="Proteomes" id="UP000244817">
    <property type="component" value="Unassembled WGS sequence"/>
</dbReference>
<reference evidence="3 4" key="1">
    <citation type="submission" date="2018-04" db="EMBL/GenBank/DDBJ databases">
        <title>Pelagivirga bohaiensis gen. nov., sp. nov., a bacterium isolated from the Bohai Sea.</title>
        <authorList>
            <person name="Ji X."/>
        </authorList>
    </citation>
    <scope>NUCLEOTIDE SEQUENCE [LARGE SCALE GENOMIC DNA]</scope>
    <source>
        <strain evidence="3 4">BH-SD16</strain>
    </source>
</reference>
<dbReference type="GO" id="GO:0015562">
    <property type="term" value="F:efflux transmembrane transporter activity"/>
    <property type="evidence" value="ECO:0007669"/>
    <property type="project" value="TreeGrafter"/>
</dbReference>
<dbReference type="EMBL" id="QCYG01000003">
    <property type="protein sequence ID" value="PVA07396.1"/>
    <property type="molecule type" value="Genomic_DNA"/>
</dbReference>
<protein>
    <submittedName>
        <fullName evidence="3">Efflux RND transporter periplasmic adaptor subunit</fullName>
    </submittedName>
</protein>
<dbReference type="PANTHER" id="PTHR30469:SF20">
    <property type="entry name" value="EFFLUX RND TRANSPORTER PERIPLASMIC ADAPTOR SUBUNIT"/>
    <property type="match status" value="1"/>
</dbReference>
<gene>
    <name evidence="3" type="ORF">DC363_06020</name>
</gene>
<accession>A0A2T7FZ03</accession>
<dbReference type="Gene3D" id="1.10.287.470">
    <property type="entry name" value="Helix hairpin bin"/>
    <property type="match status" value="1"/>
</dbReference>
<evidence type="ECO:0000313" key="3">
    <source>
        <dbReference type="EMBL" id="PVA07396.1"/>
    </source>
</evidence>
<dbReference type="Gene3D" id="2.40.420.20">
    <property type="match status" value="1"/>
</dbReference>
<dbReference type="SUPFAM" id="SSF111369">
    <property type="entry name" value="HlyD-like secretion proteins"/>
    <property type="match status" value="1"/>
</dbReference>